<dbReference type="KEGG" id="tasa:A1Q1_00783"/>
<evidence type="ECO:0000256" key="8">
    <source>
        <dbReference type="ARBA" id="ARBA00025053"/>
    </source>
</evidence>
<evidence type="ECO:0000256" key="7">
    <source>
        <dbReference type="ARBA" id="ARBA00023274"/>
    </source>
</evidence>
<keyword evidence="3 9" id="KW-0690">Ribosome biogenesis</keyword>
<dbReference type="GeneID" id="25984297"/>
<evidence type="ECO:0000313" key="12">
    <source>
        <dbReference type="Proteomes" id="UP000002748"/>
    </source>
</evidence>
<dbReference type="PANTHER" id="PTHR21738">
    <property type="entry name" value="RIBOSOMAL RNA PROCESSING PROTEIN 36 HOMOLOG"/>
    <property type="match status" value="1"/>
</dbReference>
<keyword evidence="5" id="KW-0175">Coiled coil</keyword>
<comment type="subcellular location">
    <subcellularLocation>
        <location evidence="1 9">Nucleus</location>
        <location evidence="1 9">Nucleolus</location>
    </subcellularLocation>
</comment>
<comment type="caution">
    <text evidence="11">The sequence shown here is derived from an EMBL/GenBank/DDBJ whole genome shotgun (WGS) entry which is preliminary data.</text>
</comment>
<accession>J5RIS6</accession>
<dbReference type="InterPro" id="IPR009292">
    <property type="entry name" value="RRP36"/>
</dbReference>
<organism evidence="11 12">
    <name type="scientific">Trichosporon asahii var. asahii (strain ATCC 90039 / CBS 2479 / JCM 2466 / KCTC 7840 / NBRC 103889/ NCYC 2677 / UAMH 7654)</name>
    <name type="common">Yeast</name>
    <dbReference type="NCBI Taxonomy" id="1186058"/>
    <lineage>
        <taxon>Eukaryota</taxon>
        <taxon>Fungi</taxon>
        <taxon>Dikarya</taxon>
        <taxon>Basidiomycota</taxon>
        <taxon>Agaricomycotina</taxon>
        <taxon>Tremellomycetes</taxon>
        <taxon>Trichosporonales</taxon>
        <taxon>Trichosporonaceae</taxon>
        <taxon>Trichosporon</taxon>
    </lineage>
</organism>
<gene>
    <name evidence="11" type="ORF">A1Q1_00783</name>
</gene>
<comment type="function">
    <text evidence="8 9">Component of the 90S pre-ribosome involved in the maturation of rRNAs. Required for early cleavages of the pre-RNAs in the 40S ribosomal subunit maturation pathway.</text>
</comment>
<dbReference type="GO" id="GO:0005730">
    <property type="term" value="C:nucleolus"/>
    <property type="evidence" value="ECO:0007669"/>
    <property type="project" value="UniProtKB-SubCell"/>
</dbReference>
<evidence type="ECO:0000256" key="3">
    <source>
        <dbReference type="ARBA" id="ARBA00022517"/>
    </source>
</evidence>
<dbReference type="OrthoDB" id="448446at2759"/>
<dbReference type="GO" id="GO:0000462">
    <property type="term" value="P:maturation of SSU-rRNA from tricistronic rRNA transcript (SSU-rRNA, 5.8S rRNA, LSU-rRNA)"/>
    <property type="evidence" value="ECO:0007669"/>
    <property type="project" value="TreeGrafter"/>
</dbReference>
<feature type="region of interest" description="Disordered" evidence="10">
    <location>
        <begin position="1"/>
        <end position="190"/>
    </location>
</feature>
<sequence length="352" mass="39677">MARRNKAPKAKEPEIDDDILDEDSEVDEFENYKPGMAEEAYSGEEDEDEEGEFEGEFDSEDEGDGVGIYEADDWDDEASASDSDSEDDDEGPSMLQKGLQDIPLDTLRKAQKALKGKGKEVDEDDGLTAKERKLREAKAKLASLQRAKGKAGAVESGSDSGSEDERDEKRDGRAQKRDNKHAGDVDEEAVNAELHSKGYAFLPEMLEKERSQLKDEVKRLSKLEKTCKLVEKPGVTAQREEKELQLSKVLNRLSSLRREQAEREVLSKAKREEREKREQGKGAWFMKKSEKKDLLLKARFEQLEQSGGKKAVNKAIEKKRKKVAGKEKKSRAIIENSNRGSRGDGSKRRRVV</sequence>
<feature type="compositionally biased region" description="Basic and acidic residues" evidence="10">
    <location>
        <begin position="260"/>
        <end position="280"/>
    </location>
</feature>
<protein>
    <recommendedName>
        <fullName evidence="9">rRNA biogenesis protein RRP36</fullName>
    </recommendedName>
</protein>
<evidence type="ECO:0000256" key="10">
    <source>
        <dbReference type="SAM" id="MobiDB-lite"/>
    </source>
</evidence>
<evidence type="ECO:0000256" key="4">
    <source>
        <dbReference type="ARBA" id="ARBA00022552"/>
    </source>
</evidence>
<feature type="compositionally biased region" description="Acidic residues" evidence="10">
    <location>
        <begin position="41"/>
        <end position="91"/>
    </location>
</feature>
<evidence type="ECO:0000256" key="6">
    <source>
        <dbReference type="ARBA" id="ARBA00023242"/>
    </source>
</evidence>
<comment type="subunit">
    <text evidence="9">Associates with 90S and pre-40S pre-ribosomal particles.</text>
</comment>
<keyword evidence="6 9" id="KW-0539">Nucleus</keyword>
<evidence type="ECO:0000256" key="5">
    <source>
        <dbReference type="ARBA" id="ARBA00023054"/>
    </source>
</evidence>
<evidence type="ECO:0000256" key="1">
    <source>
        <dbReference type="ARBA" id="ARBA00004604"/>
    </source>
</evidence>
<dbReference type="EMBL" id="ALBS01000013">
    <property type="protein sequence ID" value="EJT52878.1"/>
    <property type="molecule type" value="Genomic_DNA"/>
</dbReference>
<dbReference type="AlphaFoldDB" id="J5RIS6"/>
<dbReference type="PANTHER" id="PTHR21738:SF0">
    <property type="entry name" value="RIBOSOMAL RNA PROCESSING PROTEIN 36 HOMOLOG"/>
    <property type="match status" value="1"/>
</dbReference>
<dbReference type="Proteomes" id="UP000002748">
    <property type="component" value="Unassembled WGS sequence"/>
</dbReference>
<evidence type="ECO:0000256" key="9">
    <source>
        <dbReference type="RuleBase" id="RU368027"/>
    </source>
</evidence>
<dbReference type="GO" id="GO:0030686">
    <property type="term" value="C:90S preribosome"/>
    <property type="evidence" value="ECO:0007669"/>
    <property type="project" value="TreeGrafter"/>
</dbReference>
<evidence type="ECO:0000313" key="11">
    <source>
        <dbReference type="EMBL" id="EJT52878.1"/>
    </source>
</evidence>
<feature type="compositionally biased region" description="Basic and acidic residues" evidence="10">
    <location>
        <begin position="127"/>
        <end position="139"/>
    </location>
</feature>
<keyword evidence="4 9" id="KW-0698">rRNA processing</keyword>
<evidence type="ECO:0000256" key="2">
    <source>
        <dbReference type="ARBA" id="ARBA00009418"/>
    </source>
</evidence>
<comment type="similarity">
    <text evidence="2 9">Belongs to the RRP36 family.</text>
</comment>
<dbReference type="RefSeq" id="XP_014183952.1">
    <property type="nucleotide sequence ID" value="XM_014328477.1"/>
</dbReference>
<feature type="compositionally biased region" description="Acidic residues" evidence="10">
    <location>
        <begin position="14"/>
        <end position="29"/>
    </location>
</feature>
<dbReference type="Pfam" id="PF06102">
    <property type="entry name" value="RRP36"/>
    <property type="match status" value="1"/>
</dbReference>
<name>J5RIS6_TRIAS</name>
<feature type="region of interest" description="Disordered" evidence="10">
    <location>
        <begin position="305"/>
        <end position="352"/>
    </location>
</feature>
<dbReference type="HOGENOM" id="CLU_048802_1_1_1"/>
<dbReference type="VEuPathDB" id="FungiDB:A1Q1_00783"/>
<reference evidence="11 12" key="1">
    <citation type="journal article" date="2012" name="Eukaryot. Cell">
        <title>Draft genome sequence of CBS 2479, the standard type strain of Trichosporon asahii.</title>
        <authorList>
            <person name="Yang R.Y."/>
            <person name="Li H.T."/>
            <person name="Zhu H."/>
            <person name="Zhou G.P."/>
            <person name="Wang M."/>
            <person name="Wang L."/>
        </authorList>
    </citation>
    <scope>NUCLEOTIDE SEQUENCE [LARGE SCALE GENOMIC DNA]</scope>
    <source>
        <strain evidence="12">ATCC 90039 / CBS 2479 / JCM 2466 / KCTC 7840 / NCYC 2677 / UAMH 7654</strain>
    </source>
</reference>
<proteinExistence type="inferred from homology"/>
<feature type="compositionally biased region" description="Basic and acidic residues" evidence="10">
    <location>
        <begin position="167"/>
        <end position="184"/>
    </location>
</feature>
<feature type="region of interest" description="Disordered" evidence="10">
    <location>
        <begin position="260"/>
        <end position="284"/>
    </location>
</feature>
<keyword evidence="7 9" id="KW-0687">Ribonucleoprotein</keyword>